<dbReference type="EMBL" id="RYZH01000002">
    <property type="protein sequence ID" value="RUL89416.1"/>
    <property type="molecule type" value="Genomic_DNA"/>
</dbReference>
<dbReference type="Proteomes" id="UP000280296">
    <property type="component" value="Unassembled WGS sequence"/>
</dbReference>
<reference evidence="9 10" key="1">
    <citation type="submission" date="2018-12" db="EMBL/GenBank/DDBJ databases">
        <authorList>
            <person name="Toschakov S.V."/>
        </authorList>
    </citation>
    <scope>NUCLEOTIDE SEQUENCE [LARGE SCALE GENOMIC DNA]</scope>
    <source>
        <strain evidence="9 10">GM2012</strain>
    </source>
</reference>
<comment type="similarity">
    <text evidence="2 8">Belongs to the ComB family.</text>
</comment>
<evidence type="ECO:0000256" key="5">
    <source>
        <dbReference type="ARBA" id="ARBA00022801"/>
    </source>
</evidence>
<evidence type="ECO:0000256" key="2">
    <source>
        <dbReference type="ARBA" id="ARBA00009997"/>
    </source>
</evidence>
<protein>
    <recommendedName>
        <fullName evidence="4 8">Probable 2-phosphosulfolactate phosphatase</fullName>
        <ecNumber evidence="3 8">3.1.3.71</ecNumber>
    </recommendedName>
</protein>
<accession>A0A432MQT6</accession>
<dbReference type="EC" id="3.1.3.71" evidence="3 8"/>
<dbReference type="OrthoDB" id="4913at2"/>
<keyword evidence="10" id="KW-1185">Reference proteome</keyword>
<dbReference type="Gene3D" id="3.90.1560.10">
    <property type="entry name" value="ComB-like"/>
    <property type="match status" value="1"/>
</dbReference>
<reference evidence="9 10" key="2">
    <citation type="submission" date="2019-01" db="EMBL/GenBank/DDBJ databases">
        <title>Tautonia sociabilis, a novel thermotolerant planctomycete of Isosphaeraceae family, isolated from a 4000 m deep subterranean habitat.</title>
        <authorList>
            <person name="Kovaleva O.L."/>
            <person name="Elcheninov A.G."/>
            <person name="Van Heerden E."/>
            <person name="Toshchakov S.V."/>
            <person name="Novikov A."/>
            <person name="Bonch-Osmolovskaya E.A."/>
            <person name="Kublanov I.V."/>
        </authorList>
    </citation>
    <scope>NUCLEOTIDE SEQUENCE [LARGE SCALE GENOMIC DNA]</scope>
    <source>
        <strain evidence="9 10">GM2012</strain>
    </source>
</reference>
<dbReference type="PANTHER" id="PTHR37311:SF1">
    <property type="entry name" value="2-PHOSPHOSULFOLACTATE PHOSPHATASE-RELATED"/>
    <property type="match status" value="1"/>
</dbReference>
<dbReference type="GO" id="GO:0050532">
    <property type="term" value="F:2-phosphosulfolactate phosphatase activity"/>
    <property type="evidence" value="ECO:0007669"/>
    <property type="project" value="UniProtKB-UniRule"/>
</dbReference>
<dbReference type="InterPro" id="IPR005238">
    <property type="entry name" value="ComB-like"/>
</dbReference>
<comment type="caution">
    <text evidence="9">The sequence shown here is derived from an EMBL/GenBank/DDBJ whole genome shotgun (WGS) entry which is preliminary data.</text>
</comment>
<evidence type="ECO:0000313" key="10">
    <source>
        <dbReference type="Proteomes" id="UP000280296"/>
    </source>
</evidence>
<name>A0A432MQT6_9BACT</name>
<evidence type="ECO:0000256" key="3">
    <source>
        <dbReference type="ARBA" id="ARBA00012953"/>
    </source>
</evidence>
<dbReference type="PANTHER" id="PTHR37311">
    <property type="entry name" value="2-PHOSPHOSULFOLACTATE PHOSPHATASE-RELATED"/>
    <property type="match status" value="1"/>
</dbReference>
<dbReference type="InterPro" id="IPR036702">
    <property type="entry name" value="ComB-like_sf"/>
</dbReference>
<dbReference type="SUPFAM" id="SSF142823">
    <property type="entry name" value="ComB-like"/>
    <property type="match status" value="1"/>
</dbReference>
<dbReference type="Pfam" id="PF04029">
    <property type="entry name" value="2-ph_phosp"/>
    <property type="match status" value="1"/>
</dbReference>
<gene>
    <name evidence="8" type="primary">comB</name>
    <name evidence="9" type="ORF">TsocGM_01195</name>
</gene>
<evidence type="ECO:0000256" key="8">
    <source>
        <dbReference type="HAMAP-Rule" id="MF_00490"/>
    </source>
</evidence>
<evidence type="ECO:0000256" key="1">
    <source>
        <dbReference type="ARBA" id="ARBA00001946"/>
    </source>
</evidence>
<organism evidence="9 10">
    <name type="scientific">Tautonia sociabilis</name>
    <dbReference type="NCBI Taxonomy" id="2080755"/>
    <lineage>
        <taxon>Bacteria</taxon>
        <taxon>Pseudomonadati</taxon>
        <taxon>Planctomycetota</taxon>
        <taxon>Planctomycetia</taxon>
        <taxon>Isosphaerales</taxon>
        <taxon>Isosphaeraceae</taxon>
        <taxon>Tautonia</taxon>
    </lineage>
</organism>
<evidence type="ECO:0000256" key="7">
    <source>
        <dbReference type="ARBA" id="ARBA00033711"/>
    </source>
</evidence>
<proteinExistence type="inferred from homology"/>
<comment type="cofactor">
    <cofactor evidence="1 8">
        <name>Mg(2+)</name>
        <dbReference type="ChEBI" id="CHEBI:18420"/>
    </cofactor>
</comment>
<dbReference type="RefSeq" id="WP_126723493.1">
    <property type="nucleotide sequence ID" value="NZ_RYZH01000002.1"/>
</dbReference>
<evidence type="ECO:0000256" key="6">
    <source>
        <dbReference type="ARBA" id="ARBA00022842"/>
    </source>
</evidence>
<dbReference type="GO" id="GO:0000287">
    <property type="term" value="F:magnesium ion binding"/>
    <property type="evidence" value="ECO:0007669"/>
    <property type="project" value="UniProtKB-UniRule"/>
</dbReference>
<sequence length="260" mass="26833">MTTDRPVSVHLLPALIPPGALAGGVAVVVDVLRATTVMVHALASGSEAIVPCLEIDEARSIAAGRPPGSTLLAGERLGIPIEGFDLGNSPESFSPEACRGKTVVMTTTNGTRAILAAAEADRVLIGAFINRRAVLRHLEGSVTPIHLVCSGTDGLISFEDSLLAGWITSQLVRDHGGSFGNDAARIASGAWESVAPDPETPESLAAILARGRGGRRVTELGLRADLEAASRIDRFDLVPELHRDPVRIVASGAPGGPGIG</sequence>
<dbReference type="AlphaFoldDB" id="A0A432MQT6"/>
<dbReference type="GO" id="GO:0050545">
    <property type="term" value="F:sulfopyruvate decarboxylase activity"/>
    <property type="evidence" value="ECO:0007669"/>
    <property type="project" value="TreeGrafter"/>
</dbReference>
<keyword evidence="6 8" id="KW-0460">Magnesium</keyword>
<keyword evidence="5 8" id="KW-0378">Hydrolase</keyword>
<comment type="catalytic activity">
    <reaction evidence="7 8">
        <text>(2R)-O-phospho-3-sulfolactate + H2O = (2R)-3-sulfolactate + phosphate</text>
        <dbReference type="Rhea" id="RHEA:23416"/>
        <dbReference type="ChEBI" id="CHEBI:15377"/>
        <dbReference type="ChEBI" id="CHEBI:15597"/>
        <dbReference type="ChEBI" id="CHEBI:43474"/>
        <dbReference type="ChEBI" id="CHEBI:58738"/>
        <dbReference type="EC" id="3.1.3.71"/>
    </reaction>
</comment>
<dbReference type="HAMAP" id="MF_00490">
    <property type="entry name" value="ComB"/>
    <property type="match status" value="1"/>
</dbReference>
<evidence type="ECO:0000313" key="9">
    <source>
        <dbReference type="EMBL" id="RUL89416.1"/>
    </source>
</evidence>
<evidence type="ECO:0000256" key="4">
    <source>
        <dbReference type="ARBA" id="ARBA00021948"/>
    </source>
</evidence>